<dbReference type="Proteomes" id="UP000247792">
    <property type="component" value="Unassembled WGS sequence"/>
</dbReference>
<name>A0A318J602_9BURK</name>
<evidence type="ECO:0000313" key="2">
    <source>
        <dbReference type="Proteomes" id="UP000247792"/>
    </source>
</evidence>
<sequence length="61" mass="7075">MSREQARRVSGINVLSSCYRSAMELGQELANVPKLRMPLMAYFRTSMFPPFCKKSLIETRF</sequence>
<proteinExistence type="predicted"/>
<gene>
    <name evidence="1" type="ORF">DFR42_106312</name>
</gene>
<keyword evidence="2" id="KW-1185">Reference proteome</keyword>
<reference evidence="1 2" key="1">
    <citation type="submission" date="2018-05" db="EMBL/GenBank/DDBJ databases">
        <title>Genomic Encyclopedia of Type Strains, Phase IV (KMG-IV): sequencing the most valuable type-strain genomes for metagenomic binning, comparative biology and taxonomic classification.</title>
        <authorList>
            <person name="Goeker M."/>
        </authorList>
    </citation>
    <scope>NUCLEOTIDE SEQUENCE [LARGE SCALE GENOMIC DNA]</scope>
    <source>
        <strain evidence="1 2">DSM 19792</strain>
    </source>
</reference>
<organism evidence="1 2">
    <name type="scientific">Undibacterium pigrum</name>
    <dbReference type="NCBI Taxonomy" id="401470"/>
    <lineage>
        <taxon>Bacteria</taxon>
        <taxon>Pseudomonadati</taxon>
        <taxon>Pseudomonadota</taxon>
        <taxon>Betaproteobacteria</taxon>
        <taxon>Burkholderiales</taxon>
        <taxon>Oxalobacteraceae</taxon>
        <taxon>Undibacterium</taxon>
    </lineage>
</organism>
<protein>
    <submittedName>
        <fullName evidence="1">Uncharacterized protein</fullName>
    </submittedName>
</protein>
<evidence type="ECO:0000313" key="1">
    <source>
        <dbReference type="EMBL" id="PXX42132.1"/>
    </source>
</evidence>
<comment type="caution">
    <text evidence="1">The sequence shown here is derived from an EMBL/GenBank/DDBJ whole genome shotgun (WGS) entry which is preliminary data.</text>
</comment>
<accession>A0A318J602</accession>
<dbReference type="AlphaFoldDB" id="A0A318J602"/>
<dbReference type="EMBL" id="QJKB01000006">
    <property type="protein sequence ID" value="PXX42132.1"/>
    <property type="molecule type" value="Genomic_DNA"/>
</dbReference>